<dbReference type="PANTHER" id="PTHR33639:SF2">
    <property type="entry name" value="DUF393 DOMAIN-CONTAINING PROTEIN"/>
    <property type="match status" value="1"/>
</dbReference>
<evidence type="ECO:0000313" key="1">
    <source>
        <dbReference type="EMBL" id="KEJ96765.1"/>
    </source>
</evidence>
<proteinExistence type="predicted"/>
<evidence type="ECO:0000313" key="2">
    <source>
        <dbReference type="Proteomes" id="UP000027746"/>
    </source>
</evidence>
<dbReference type="Proteomes" id="UP000027746">
    <property type="component" value="Unassembled WGS sequence"/>
</dbReference>
<dbReference type="PANTHER" id="PTHR33639">
    <property type="entry name" value="THIOL-DISULFIDE OXIDOREDUCTASE DCC"/>
    <property type="match status" value="1"/>
</dbReference>
<dbReference type="InterPro" id="IPR052927">
    <property type="entry name" value="DCC_oxidoreductase"/>
</dbReference>
<dbReference type="GO" id="GO:0015035">
    <property type="term" value="F:protein-disulfide reductase activity"/>
    <property type="evidence" value="ECO:0007669"/>
    <property type="project" value="InterPro"/>
</dbReference>
<keyword evidence="2" id="KW-1185">Reference proteome</keyword>
<dbReference type="RefSeq" id="WP_037924404.1">
    <property type="nucleotide sequence ID" value="NZ_CP054599.1"/>
</dbReference>
<dbReference type="OrthoDB" id="9785438at2"/>
<accession>A0A073J4L6</accession>
<dbReference type="InterPro" id="IPR007263">
    <property type="entry name" value="DCC1-like"/>
</dbReference>
<reference evidence="1 2" key="1">
    <citation type="submission" date="2014-01" db="EMBL/GenBank/DDBJ databases">
        <title>Sulfitobacter sp. H3 (MCCC 1A00686) Genome Sequencing.</title>
        <authorList>
            <person name="Lai Q."/>
            <person name="Hong Z."/>
        </authorList>
    </citation>
    <scope>NUCLEOTIDE SEQUENCE [LARGE SCALE GENOMIC DNA]</scope>
    <source>
        <strain evidence="1 2">H3</strain>
    </source>
</reference>
<dbReference type="AlphaFoldDB" id="A0A073J4L6"/>
<name>A0A073J4L6_9RHOB</name>
<dbReference type="EMBL" id="JAMD01000003">
    <property type="protein sequence ID" value="KEJ96765.1"/>
    <property type="molecule type" value="Genomic_DNA"/>
</dbReference>
<gene>
    <name evidence="1" type="ORF">SUH3_15530</name>
</gene>
<dbReference type="GeneID" id="68868914"/>
<comment type="caution">
    <text evidence="1">The sequence shown here is derived from an EMBL/GenBank/DDBJ whole genome shotgun (WGS) entry which is preliminary data.</text>
</comment>
<sequence length="151" mass="17172">MSRPVDVLPPTQVAVLAGRDLIVFDGECVLCSGFFRFVLRHDHAERFCFATAQSPLGQAMYRALDLNPTEFETNLVIVNGRIYENLDAFAAAMSALGWPWRALAVVRFIPAPIRHPLYQLIARNRYRLFGRYDTCMVPTPDIRARFIDITP</sequence>
<dbReference type="Pfam" id="PF04134">
    <property type="entry name" value="DCC1-like"/>
    <property type="match status" value="1"/>
</dbReference>
<protein>
    <submittedName>
        <fullName evidence="1">Thiol-disulfide oxidoreductase</fullName>
    </submittedName>
</protein>
<organism evidence="1 2">
    <name type="scientific">Pseudosulfitobacter pseudonitzschiae</name>
    <dbReference type="NCBI Taxonomy" id="1402135"/>
    <lineage>
        <taxon>Bacteria</taxon>
        <taxon>Pseudomonadati</taxon>
        <taxon>Pseudomonadota</taxon>
        <taxon>Alphaproteobacteria</taxon>
        <taxon>Rhodobacterales</taxon>
        <taxon>Roseobacteraceae</taxon>
        <taxon>Pseudosulfitobacter</taxon>
    </lineage>
</organism>